<dbReference type="RefSeq" id="XP_001828439.2">
    <property type="nucleotide sequence ID" value="XM_001828387.2"/>
</dbReference>
<feature type="compositionally biased region" description="Basic and acidic residues" evidence="5">
    <location>
        <begin position="42"/>
        <end position="53"/>
    </location>
</feature>
<dbReference type="Proteomes" id="UP000001861">
    <property type="component" value="Unassembled WGS sequence"/>
</dbReference>
<organism evidence="7 8">
    <name type="scientific">Coprinopsis cinerea (strain Okayama-7 / 130 / ATCC MYA-4618 / FGSC 9003)</name>
    <name type="common">Inky cap fungus</name>
    <name type="synonym">Hormographiella aspergillata</name>
    <dbReference type="NCBI Taxonomy" id="240176"/>
    <lineage>
        <taxon>Eukaryota</taxon>
        <taxon>Fungi</taxon>
        <taxon>Dikarya</taxon>
        <taxon>Basidiomycota</taxon>
        <taxon>Agaricomycotina</taxon>
        <taxon>Agaricomycetes</taxon>
        <taxon>Agaricomycetidae</taxon>
        <taxon>Agaricales</taxon>
        <taxon>Agaricineae</taxon>
        <taxon>Psathyrellaceae</taxon>
        <taxon>Coprinopsis</taxon>
    </lineage>
</organism>
<protein>
    <recommendedName>
        <fullName evidence="6">RING-type domain-containing protein</fullName>
    </recommendedName>
</protein>
<feature type="compositionally biased region" description="Acidic residues" evidence="5">
    <location>
        <begin position="54"/>
        <end position="63"/>
    </location>
</feature>
<evidence type="ECO:0000256" key="3">
    <source>
        <dbReference type="ARBA" id="ARBA00022833"/>
    </source>
</evidence>
<dbReference type="GO" id="GO:0008270">
    <property type="term" value="F:zinc ion binding"/>
    <property type="evidence" value="ECO:0007669"/>
    <property type="project" value="UniProtKB-KW"/>
</dbReference>
<dbReference type="PROSITE" id="PS50089">
    <property type="entry name" value="ZF_RING_2"/>
    <property type="match status" value="1"/>
</dbReference>
<evidence type="ECO:0000313" key="8">
    <source>
        <dbReference type="Proteomes" id="UP000001861"/>
    </source>
</evidence>
<feature type="region of interest" description="Disordered" evidence="5">
    <location>
        <begin position="164"/>
        <end position="191"/>
    </location>
</feature>
<sequence>MSDDSEFDNFGDDFADIGAADWDRLLSAPPRRDPDPNQAQGGEEHAEIPRLEAQDLDSQSDDYFEDDEAFDSSVLAALDRIEQEATQARPSRITETAQSTVARNPYAGACFCKHSRRDSHCGVELMISPPGPSHSTNNVQNRHNETLISPSAPVNQGNSACSIKDEGPTHSGVKRARSVTSSPKPAFKKGKMKECDEQDVAKALLSKLEEEFQCPVVASHVANPCGHSFCGPCGWHWIVTTGKKTCPACRTSLARTNKMLPNVSLDNAIERYLEIIGAVGHEEWSAGGQSYVEFTRRKEVWKSEADQRTKQNAPRRKPSRAWSGPIFIPIEDDDEAADPTYQEDFDASEEIPIYRMFPAHPTSPYRRRLR</sequence>
<dbReference type="Pfam" id="PF00097">
    <property type="entry name" value="zf-C3HC4"/>
    <property type="match status" value="1"/>
</dbReference>
<dbReference type="STRING" id="240176.A8N0I9"/>
<dbReference type="eggNOG" id="ENOG502SC5Q">
    <property type="taxonomic scope" value="Eukaryota"/>
</dbReference>
<dbReference type="InParanoid" id="A8N0I9"/>
<dbReference type="InterPro" id="IPR001841">
    <property type="entry name" value="Znf_RING"/>
</dbReference>
<dbReference type="AlphaFoldDB" id="A8N0I9"/>
<dbReference type="InterPro" id="IPR018957">
    <property type="entry name" value="Znf_C3HC4_RING-type"/>
</dbReference>
<feature type="region of interest" description="Disordered" evidence="5">
    <location>
        <begin position="21"/>
        <end position="63"/>
    </location>
</feature>
<evidence type="ECO:0000313" key="7">
    <source>
        <dbReference type="EMBL" id="EAU93431.2"/>
    </source>
</evidence>
<name>A8N0I9_COPC7</name>
<dbReference type="OrthoDB" id="6105938at2759"/>
<feature type="region of interest" description="Disordered" evidence="5">
    <location>
        <begin position="303"/>
        <end position="324"/>
    </location>
</feature>
<dbReference type="Gene3D" id="3.30.40.10">
    <property type="entry name" value="Zinc/RING finger domain, C3HC4 (zinc finger)"/>
    <property type="match status" value="1"/>
</dbReference>
<feature type="domain" description="RING-type" evidence="6">
    <location>
        <begin position="224"/>
        <end position="250"/>
    </location>
</feature>
<keyword evidence="1" id="KW-0479">Metal-binding</keyword>
<keyword evidence="8" id="KW-1185">Reference proteome</keyword>
<dbReference type="InterPro" id="IPR013083">
    <property type="entry name" value="Znf_RING/FYVE/PHD"/>
</dbReference>
<evidence type="ECO:0000256" key="2">
    <source>
        <dbReference type="ARBA" id="ARBA00022771"/>
    </source>
</evidence>
<proteinExistence type="predicted"/>
<keyword evidence="3" id="KW-0862">Zinc</keyword>
<evidence type="ECO:0000256" key="4">
    <source>
        <dbReference type="PROSITE-ProRule" id="PRU00175"/>
    </source>
</evidence>
<gene>
    <name evidence="7" type="ORF">CC1G_04410</name>
</gene>
<keyword evidence="2 4" id="KW-0863">Zinc-finger</keyword>
<dbReference type="SUPFAM" id="SSF57850">
    <property type="entry name" value="RING/U-box"/>
    <property type="match status" value="1"/>
</dbReference>
<dbReference type="EMBL" id="AACS02000001">
    <property type="protein sequence ID" value="EAU93431.2"/>
    <property type="molecule type" value="Genomic_DNA"/>
</dbReference>
<dbReference type="GeneID" id="6004862"/>
<dbReference type="KEGG" id="cci:CC1G_04410"/>
<comment type="caution">
    <text evidence="7">The sequence shown here is derived from an EMBL/GenBank/DDBJ whole genome shotgun (WGS) entry which is preliminary data.</text>
</comment>
<dbReference type="OMA" id="YACINSE"/>
<evidence type="ECO:0000256" key="5">
    <source>
        <dbReference type="SAM" id="MobiDB-lite"/>
    </source>
</evidence>
<accession>A8N0I9</accession>
<reference evidence="7 8" key="1">
    <citation type="journal article" date="2010" name="Proc. Natl. Acad. Sci. U.S.A.">
        <title>Insights into evolution of multicellular fungi from the assembled chromosomes of the mushroom Coprinopsis cinerea (Coprinus cinereus).</title>
        <authorList>
            <person name="Stajich J.E."/>
            <person name="Wilke S.K."/>
            <person name="Ahren D."/>
            <person name="Au C.H."/>
            <person name="Birren B.W."/>
            <person name="Borodovsky M."/>
            <person name="Burns C."/>
            <person name="Canback B."/>
            <person name="Casselton L.A."/>
            <person name="Cheng C.K."/>
            <person name="Deng J."/>
            <person name="Dietrich F.S."/>
            <person name="Fargo D.C."/>
            <person name="Farman M.L."/>
            <person name="Gathman A.C."/>
            <person name="Goldberg J."/>
            <person name="Guigo R."/>
            <person name="Hoegger P.J."/>
            <person name="Hooker J.B."/>
            <person name="Huggins A."/>
            <person name="James T.Y."/>
            <person name="Kamada T."/>
            <person name="Kilaru S."/>
            <person name="Kodira C."/>
            <person name="Kues U."/>
            <person name="Kupfer D."/>
            <person name="Kwan H.S."/>
            <person name="Lomsadze A."/>
            <person name="Li W."/>
            <person name="Lilly W.W."/>
            <person name="Ma L.J."/>
            <person name="Mackey A.J."/>
            <person name="Manning G."/>
            <person name="Martin F."/>
            <person name="Muraguchi H."/>
            <person name="Natvig D.O."/>
            <person name="Palmerini H."/>
            <person name="Ramesh M.A."/>
            <person name="Rehmeyer C.J."/>
            <person name="Roe B.A."/>
            <person name="Shenoy N."/>
            <person name="Stanke M."/>
            <person name="Ter-Hovhannisyan V."/>
            <person name="Tunlid A."/>
            <person name="Velagapudi R."/>
            <person name="Vision T.J."/>
            <person name="Zeng Q."/>
            <person name="Zolan M.E."/>
            <person name="Pukkila P.J."/>
        </authorList>
    </citation>
    <scope>NUCLEOTIDE SEQUENCE [LARGE SCALE GENOMIC DNA]</scope>
    <source>
        <strain evidence="8">Okayama-7 / 130 / ATCC MYA-4618 / FGSC 9003</strain>
    </source>
</reference>
<evidence type="ECO:0000259" key="6">
    <source>
        <dbReference type="PROSITE" id="PS50089"/>
    </source>
</evidence>
<dbReference type="VEuPathDB" id="FungiDB:CC1G_04410"/>
<evidence type="ECO:0000256" key="1">
    <source>
        <dbReference type="ARBA" id="ARBA00022723"/>
    </source>
</evidence>
<dbReference type="HOGENOM" id="CLU_903308_0_0_1"/>